<sequence>MTRHGSVVASALVLSHDEQYERLAATTPEAVSAAVVGGDPCLDRMRASMGRRPRYRRALGADPGSRIVAVSSTWGDTSLFGRDPDLLADLLAELPDDHVVAAIFHPNTWYAHGPWQLRCWLGRCLRAGLRLVPPDAGWQQALIAADAVVGDHGAVTAYAAALGKPVLLGAFPDADVAAGSAVAALGGIAPRLDRRRSLAAQLHELTATPPDLREVGELASSVPGESAGILRRVCYELMKLDEPGEPALVAPYPESGLVPEHEPVRAWWVTGERTGSDVRLIRWPGDVQPDRGRDTVPPGRHLVVAVDHPRHDLRGAASILVHDLHDADDPDQLLAETLRAHPACAIAAAAGPGECRVLLRDGRRFTASVPPDTVDPAMCASAVRCWADAAPPAEFGLAVGTRTARVSLRSADH</sequence>
<dbReference type="Proteomes" id="UP001597018">
    <property type="component" value="Unassembled WGS sequence"/>
</dbReference>
<gene>
    <name evidence="1" type="ORF">ACFQ16_23330</name>
</gene>
<name>A0ABW3FVW8_9PSEU</name>
<dbReference type="RefSeq" id="WP_345601637.1">
    <property type="nucleotide sequence ID" value="NZ_BAABLT010000042.1"/>
</dbReference>
<dbReference type="SUPFAM" id="SSF53756">
    <property type="entry name" value="UDP-Glycosyltransferase/glycogen phosphorylase"/>
    <property type="match status" value="1"/>
</dbReference>
<keyword evidence="2" id="KW-1185">Reference proteome</keyword>
<reference evidence="2" key="1">
    <citation type="journal article" date="2019" name="Int. J. Syst. Evol. Microbiol.">
        <title>The Global Catalogue of Microorganisms (GCM) 10K type strain sequencing project: providing services to taxonomists for standard genome sequencing and annotation.</title>
        <authorList>
            <consortium name="The Broad Institute Genomics Platform"/>
            <consortium name="The Broad Institute Genome Sequencing Center for Infectious Disease"/>
            <person name="Wu L."/>
            <person name="Ma J."/>
        </authorList>
    </citation>
    <scope>NUCLEOTIDE SEQUENCE [LARGE SCALE GENOMIC DNA]</scope>
    <source>
        <strain evidence="2">CCUG 56401</strain>
    </source>
</reference>
<organism evidence="1 2">
    <name type="scientific">Saccharopolyspora rosea</name>
    <dbReference type="NCBI Taxonomy" id="524884"/>
    <lineage>
        <taxon>Bacteria</taxon>
        <taxon>Bacillati</taxon>
        <taxon>Actinomycetota</taxon>
        <taxon>Actinomycetes</taxon>
        <taxon>Pseudonocardiales</taxon>
        <taxon>Pseudonocardiaceae</taxon>
        <taxon>Saccharopolyspora</taxon>
    </lineage>
</organism>
<proteinExistence type="predicted"/>
<accession>A0ABW3FVW8</accession>
<evidence type="ECO:0000313" key="1">
    <source>
        <dbReference type="EMBL" id="MFD0922689.1"/>
    </source>
</evidence>
<dbReference type="EMBL" id="JBHTIW010000023">
    <property type="protein sequence ID" value="MFD0922689.1"/>
    <property type="molecule type" value="Genomic_DNA"/>
</dbReference>
<evidence type="ECO:0000313" key="2">
    <source>
        <dbReference type="Proteomes" id="UP001597018"/>
    </source>
</evidence>
<protein>
    <submittedName>
        <fullName evidence="1">Uncharacterized protein</fullName>
    </submittedName>
</protein>
<comment type="caution">
    <text evidence="1">The sequence shown here is derived from an EMBL/GenBank/DDBJ whole genome shotgun (WGS) entry which is preliminary data.</text>
</comment>